<keyword evidence="4" id="KW-1185">Reference proteome</keyword>
<evidence type="ECO:0000313" key="3">
    <source>
        <dbReference type="EMBL" id="MBL7629628.1"/>
    </source>
</evidence>
<sequence>MSIDTPRPVSSQTPPAEVTYDHLIIPPHWRRPDESGPGAPNALFPHNDSPGAHPRASQLGYADPTGATGPHTGAMTGPLLVGTTARAFAKLDDMVRLSADDKAVIDARRDEAERALRAIFPPRCALPLVGVATIGSAGRDTMIRPLDEVDIFAVFSAAGGAWKRFRWDSRDLLLCVRGAIGGDRVQTIGTRGQALRVVYDSPPDVHLVPAFDHPRAGYVMPDRVGGWLPTRPERHAGWTEDLGPRVISAVRLLKAWNRVCGSHLRSFHIEALAGTVLAGRGLNTRQGLATVFRHMDEAGLSMKDPADVGGDLSTYLRPDDLGALRESIRLARSYSERAVLAEADGHHEDAVALWAAIFGPEFPTFG</sequence>
<reference evidence="3" key="1">
    <citation type="submission" date="2020-12" db="EMBL/GenBank/DDBJ databases">
        <title>Genomic characterization of non-nitrogen-fixing Frankia strains.</title>
        <authorList>
            <person name="Carlos-Shanley C."/>
            <person name="Guerra T."/>
            <person name="Hahn D."/>
        </authorList>
    </citation>
    <scope>NUCLEOTIDE SEQUENCE</scope>
    <source>
        <strain evidence="3">CN6</strain>
    </source>
</reference>
<organism evidence="3 4">
    <name type="scientific">Frankia nepalensis</name>
    <dbReference type="NCBI Taxonomy" id="1836974"/>
    <lineage>
        <taxon>Bacteria</taxon>
        <taxon>Bacillati</taxon>
        <taxon>Actinomycetota</taxon>
        <taxon>Actinomycetes</taxon>
        <taxon>Frankiales</taxon>
        <taxon>Frankiaceae</taxon>
        <taxon>Frankia</taxon>
    </lineage>
</organism>
<dbReference type="GO" id="GO:0016779">
    <property type="term" value="F:nucleotidyltransferase activity"/>
    <property type="evidence" value="ECO:0007669"/>
    <property type="project" value="InterPro"/>
</dbReference>
<dbReference type="CDD" id="cd05400">
    <property type="entry name" value="NT_2-5OAS_ClassI-CCAase"/>
    <property type="match status" value="1"/>
</dbReference>
<name>A0A937RCK7_9ACTN</name>
<keyword evidence="1" id="KW-0051">Antiviral defense</keyword>
<dbReference type="AlphaFoldDB" id="A0A937RCK7"/>
<feature type="region of interest" description="Disordered" evidence="2">
    <location>
        <begin position="27"/>
        <end position="75"/>
    </location>
</feature>
<dbReference type="InterPro" id="IPR006116">
    <property type="entry name" value="NT_2-5OAS_ClassI-CCAase"/>
</dbReference>
<protein>
    <submittedName>
        <fullName evidence="3">Nucleotidyltransferase</fullName>
    </submittedName>
</protein>
<proteinExistence type="predicted"/>
<dbReference type="SUPFAM" id="SSF81301">
    <property type="entry name" value="Nucleotidyltransferase"/>
    <property type="match status" value="1"/>
</dbReference>
<dbReference type="Pfam" id="PF18144">
    <property type="entry name" value="SMODS"/>
    <property type="match status" value="1"/>
</dbReference>
<dbReference type="InterPro" id="IPR043519">
    <property type="entry name" value="NT_sf"/>
</dbReference>
<comment type="caution">
    <text evidence="3">The sequence shown here is derived from an EMBL/GenBank/DDBJ whole genome shotgun (WGS) entry which is preliminary data.</text>
</comment>
<evidence type="ECO:0000256" key="1">
    <source>
        <dbReference type="ARBA" id="ARBA00023118"/>
    </source>
</evidence>
<gene>
    <name evidence="3" type="ORF">I7412_21140</name>
</gene>
<accession>A0A937RCK7</accession>
<evidence type="ECO:0000313" key="4">
    <source>
        <dbReference type="Proteomes" id="UP000604475"/>
    </source>
</evidence>
<dbReference type="GO" id="GO:0051607">
    <property type="term" value="P:defense response to virus"/>
    <property type="evidence" value="ECO:0007669"/>
    <property type="project" value="UniProtKB-KW"/>
</dbReference>
<dbReference type="EMBL" id="JAEACQ010000233">
    <property type="protein sequence ID" value="MBL7629628.1"/>
    <property type="molecule type" value="Genomic_DNA"/>
</dbReference>
<dbReference type="Proteomes" id="UP000604475">
    <property type="component" value="Unassembled WGS sequence"/>
</dbReference>
<dbReference type="RefSeq" id="WP_203001201.1">
    <property type="nucleotide sequence ID" value="NZ_JADWYU010000221.1"/>
</dbReference>
<evidence type="ECO:0000256" key="2">
    <source>
        <dbReference type="SAM" id="MobiDB-lite"/>
    </source>
</evidence>